<keyword evidence="3" id="KW-1185">Reference proteome</keyword>
<feature type="region of interest" description="Disordered" evidence="1">
    <location>
        <begin position="126"/>
        <end position="190"/>
    </location>
</feature>
<name>A0AA40JZ38_9PEZI</name>
<feature type="region of interest" description="Disordered" evidence="1">
    <location>
        <begin position="1"/>
        <end position="69"/>
    </location>
</feature>
<evidence type="ECO:0000256" key="1">
    <source>
        <dbReference type="SAM" id="MobiDB-lite"/>
    </source>
</evidence>
<dbReference type="PANTHER" id="PTHR38703">
    <property type="entry name" value="CHROMOSOME 8, WHOLE GENOME SHOTGUN SEQUENCE"/>
    <property type="match status" value="1"/>
</dbReference>
<dbReference type="PANTHER" id="PTHR38703:SF1">
    <property type="entry name" value="ALLERGEN"/>
    <property type="match status" value="1"/>
</dbReference>
<feature type="compositionally biased region" description="Polar residues" evidence="1">
    <location>
        <begin position="21"/>
        <end position="39"/>
    </location>
</feature>
<dbReference type="Proteomes" id="UP001172155">
    <property type="component" value="Unassembled WGS sequence"/>
</dbReference>
<reference evidence="2" key="1">
    <citation type="submission" date="2023-06" db="EMBL/GenBank/DDBJ databases">
        <title>Genome-scale phylogeny and comparative genomics of the fungal order Sordariales.</title>
        <authorList>
            <consortium name="Lawrence Berkeley National Laboratory"/>
            <person name="Hensen N."/>
            <person name="Bonometti L."/>
            <person name="Westerberg I."/>
            <person name="Brannstrom I.O."/>
            <person name="Guillou S."/>
            <person name="Cros-Aarteil S."/>
            <person name="Calhoun S."/>
            <person name="Haridas S."/>
            <person name="Kuo A."/>
            <person name="Mondo S."/>
            <person name="Pangilinan J."/>
            <person name="Riley R."/>
            <person name="LaButti K."/>
            <person name="Andreopoulos B."/>
            <person name="Lipzen A."/>
            <person name="Chen C."/>
            <person name="Yanf M."/>
            <person name="Daum C."/>
            <person name="Ng V."/>
            <person name="Clum A."/>
            <person name="Steindorff A."/>
            <person name="Ohm R."/>
            <person name="Martin F."/>
            <person name="Silar P."/>
            <person name="Natvig D."/>
            <person name="Lalanne C."/>
            <person name="Gautier V."/>
            <person name="Ament-velasquez S.L."/>
            <person name="Kruys A."/>
            <person name="Hutchinson M.I."/>
            <person name="Powell A.J."/>
            <person name="Barry K."/>
            <person name="Miller A.N."/>
            <person name="Grigoriev I.V."/>
            <person name="Debuchy R."/>
            <person name="Gladieux P."/>
            <person name="Thoren M.H."/>
            <person name="Johannesson H."/>
        </authorList>
    </citation>
    <scope>NUCLEOTIDE SEQUENCE</scope>
    <source>
        <strain evidence="2">SMH3187-1</strain>
    </source>
</reference>
<dbReference type="EMBL" id="JAUKUD010000006">
    <property type="protein sequence ID" value="KAK0740458.1"/>
    <property type="molecule type" value="Genomic_DNA"/>
</dbReference>
<evidence type="ECO:0000313" key="3">
    <source>
        <dbReference type="Proteomes" id="UP001172155"/>
    </source>
</evidence>
<evidence type="ECO:0000313" key="2">
    <source>
        <dbReference type="EMBL" id="KAK0740458.1"/>
    </source>
</evidence>
<sequence length="190" mass="20695">MPCFGMGLKEKFQSSRRRKSNASTASHTSDSANTESESMAANDISPSKKANRLHDVAGTAKAANPELNAGNSVDTAVSVAPAVTHEVVRPHQHEVVEEQISREIHTHEVHQKIQPIFDVEVRPARHLVPDDNGGLAEVDRPASLRERASEGDSSDHPASDNHKHTTTAHGNTTRIEPSHHTRQGTKRANH</sequence>
<protein>
    <recommendedName>
        <fullName evidence="4">Allergen</fullName>
    </recommendedName>
</protein>
<organism evidence="2 3">
    <name type="scientific">Schizothecium vesticola</name>
    <dbReference type="NCBI Taxonomy" id="314040"/>
    <lineage>
        <taxon>Eukaryota</taxon>
        <taxon>Fungi</taxon>
        <taxon>Dikarya</taxon>
        <taxon>Ascomycota</taxon>
        <taxon>Pezizomycotina</taxon>
        <taxon>Sordariomycetes</taxon>
        <taxon>Sordariomycetidae</taxon>
        <taxon>Sordariales</taxon>
        <taxon>Schizotheciaceae</taxon>
        <taxon>Schizothecium</taxon>
    </lineage>
</organism>
<comment type="caution">
    <text evidence="2">The sequence shown here is derived from an EMBL/GenBank/DDBJ whole genome shotgun (WGS) entry which is preliminary data.</text>
</comment>
<accession>A0AA40JZ38</accession>
<evidence type="ECO:0008006" key="4">
    <source>
        <dbReference type="Google" id="ProtNLM"/>
    </source>
</evidence>
<dbReference type="AlphaFoldDB" id="A0AA40JZ38"/>
<proteinExistence type="predicted"/>
<feature type="compositionally biased region" description="Basic residues" evidence="1">
    <location>
        <begin position="180"/>
        <end position="190"/>
    </location>
</feature>
<gene>
    <name evidence="2" type="ORF">B0T18DRAFT_449087</name>
</gene>
<feature type="compositionally biased region" description="Basic and acidic residues" evidence="1">
    <location>
        <begin position="137"/>
        <end position="163"/>
    </location>
</feature>